<evidence type="ECO:0000256" key="3">
    <source>
        <dbReference type="ARBA" id="ARBA00022670"/>
    </source>
</evidence>
<feature type="binding site" evidence="14">
    <location>
        <begin position="197"/>
        <end position="204"/>
    </location>
    <ligand>
        <name>ATP</name>
        <dbReference type="ChEBI" id="CHEBI:30616"/>
    </ligand>
</feature>
<dbReference type="Pfam" id="PF17862">
    <property type="entry name" value="AAA_lid_3"/>
    <property type="match status" value="1"/>
</dbReference>
<evidence type="ECO:0000256" key="9">
    <source>
        <dbReference type="ARBA" id="ARBA00022840"/>
    </source>
</evidence>
<keyword evidence="18" id="KW-0131">Cell cycle</keyword>
<dbReference type="STRING" id="1817814.A2V81_00810"/>
<dbReference type="SMART" id="SM00382">
    <property type="entry name" value="AAA"/>
    <property type="match status" value="1"/>
</dbReference>
<keyword evidence="3 14" id="KW-0645">Protease</keyword>
<evidence type="ECO:0000256" key="15">
    <source>
        <dbReference type="RuleBase" id="RU003651"/>
    </source>
</evidence>
<dbReference type="GO" id="GO:0004222">
    <property type="term" value="F:metalloendopeptidase activity"/>
    <property type="evidence" value="ECO:0007669"/>
    <property type="project" value="InterPro"/>
</dbReference>
<evidence type="ECO:0000259" key="17">
    <source>
        <dbReference type="SMART" id="SM00382"/>
    </source>
</evidence>
<feature type="binding site" evidence="14">
    <location>
        <position position="497"/>
    </location>
    <ligand>
        <name>Zn(2+)</name>
        <dbReference type="ChEBI" id="CHEBI:29105"/>
        <note>catalytic</note>
    </ligand>
</feature>
<dbReference type="PANTHER" id="PTHR23076">
    <property type="entry name" value="METALLOPROTEASE M41 FTSH"/>
    <property type="match status" value="1"/>
</dbReference>
<keyword evidence="14" id="KW-1003">Cell membrane</keyword>
<dbReference type="Proteomes" id="UP000177614">
    <property type="component" value="Unassembled WGS sequence"/>
</dbReference>
<dbReference type="InterPro" id="IPR027417">
    <property type="entry name" value="P-loop_NTPase"/>
</dbReference>
<feature type="transmembrane region" description="Helical" evidence="14">
    <location>
        <begin position="12"/>
        <end position="30"/>
    </location>
</feature>
<name>A0A1F4XI84_9BACT</name>
<feature type="binding site" evidence="14">
    <location>
        <position position="419"/>
    </location>
    <ligand>
        <name>Zn(2+)</name>
        <dbReference type="ChEBI" id="CHEBI:29105"/>
        <note>catalytic</note>
    </ligand>
</feature>
<keyword evidence="12 14" id="KW-0472">Membrane</keyword>
<protein>
    <recommendedName>
        <fullName evidence="14">ATP-dependent zinc metalloprotease FtsH</fullName>
        <ecNumber evidence="14">3.4.24.-</ecNumber>
    </recommendedName>
</protein>
<dbReference type="Gene3D" id="1.10.8.60">
    <property type="match status" value="1"/>
</dbReference>
<gene>
    <name evidence="14" type="primary">ftsH</name>
    <name evidence="18" type="ORF">A2V81_00810</name>
</gene>
<dbReference type="EMBL" id="MEWR01000028">
    <property type="protein sequence ID" value="OGC81336.1"/>
    <property type="molecule type" value="Genomic_DNA"/>
</dbReference>
<dbReference type="GO" id="GO:0005886">
    <property type="term" value="C:plasma membrane"/>
    <property type="evidence" value="ECO:0007669"/>
    <property type="project" value="UniProtKB-SubCell"/>
</dbReference>
<keyword evidence="10 14" id="KW-1133">Transmembrane helix</keyword>
<comment type="similarity">
    <text evidence="15">Belongs to the AAA ATPase family.</text>
</comment>
<evidence type="ECO:0000256" key="4">
    <source>
        <dbReference type="ARBA" id="ARBA00022692"/>
    </source>
</evidence>
<dbReference type="InterPro" id="IPR037219">
    <property type="entry name" value="Peptidase_M41-like"/>
</dbReference>
<evidence type="ECO:0000256" key="7">
    <source>
        <dbReference type="ARBA" id="ARBA00022801"/>
    </source>
</evidence>
<dbReference type="FunFam" id="3.40.50.300:FF:000001">
    <property type="entry name" value="ATP-dependent zinc metalloprotease FtsH"/>
    <property type="match status" value="1"/>
</dbReference>
<keyword evidence="4 14" id="KW-0812">Transmembrane</keyword>
<dbReference type="InterPro" id="IPR005936">
    <property type="entry name" value="FtsH"/>
</dbReference>
<sequence>MDRQKKTTRRSYLTIIIFALLLSFVAIFFGNEFIGQTTKEVSINEIYNLSPDNIDNIRIEGNSVLAKLKDNSLLQATKESEDIVRNHFPPDVQIFVQDGSRSEFILSLLGNLLPIAALVFFIFLIFRQAQNTNTSALSFGKSRARLYNKENNRITFADVAGCKEAKEELMEVVDFLKNPKKFLKIGAKIPHGVILFGSPGTGKTLLARAVAGEANVPFFNISGSEFVEMFVGVGASRVRDLFNKAKKNAPAIVFMDEIDAVGRQRGAGLGGGNDEREQTLNQILVEMDGFDTNANVIVIAATNRPDVLDPALLRPGRFDRRIVIDNPTMIDRHEILKVHTRNKPLEDHVNLEKIAKQTPGFSGADLANLVNEGAISAARENREMISQKDLEMSIEKVMLGPERKSKVLTDEERKLTAYHEVGHALVAKMLMHTDPVHKISIISRGHALGVTWFLPDRDKALESKAHFEDEIAASLGGRAAEELMFGKDYIATGASNDIEAATNLARKMVTRFGMSDSVGTVAYGNPHAAIFLGRELGEQRNYSEQVAYQIDLEIKRIIEDAYKKAQKILKQYKDLLSQIAEELIKKETLDNQAFDAFFEGVNVPSKKSLPQLIA</sequence>
<keyword evidence="8 14" id="KW-0862">Zinc</keyword>
<dbReference type="GO" id="GO:0008270">
    <property type="term" value="F:zinc ion binding"/>
    <property type="evidence" value="ECO:0007669"/>
    <property type="project" value="UniProtKB-UniRule"/>
</dbReference>
<feature type="transmembrane region" description="Helical" evidence="14">
    <location>
        <begin position="104"/>
        <end position="126"/>
    </location>
</feature>
<evidence type="ECO:0000256" key="13">
    <source>
        <dbReference type="ARBA" id="ARBA00061570"/>
    </source>
</evidence>
<feature type="domain" description="AAA+ ATPase" evidence="17">
    <location>
        <begin position="189"/>
        <end position="328"/>
    </location>
</feature>
<comment type="cofactor">
    <cofactor evidence="14">
        <name>Zn(2+)</name>
        <dbReference type="ChEBI" id="CHEBI:29105"/>
    </cofactor>
    <text evidence="14">Binds 1 zinc ion per subunit.</text>
</comment>
<accession>A0A1F4XI84</accession>
<keyword evidence="5 14" id="KW-0479">Metal-binding</keyword>
<comment type="function">
    <text evidence="14">Acts as a processive, ATP-dependent zinc metallopeptidase for both cytoplasmic and membrane proteins. Plays a role in the quality control of integral membrane proteins.</text>
</comment>
<comment type="similarity">
    <text evidence="13 14">In the central section; belongs to the AAA ATPase family.</text>
</comment>
<dbReference type="SUPFAM" id="SSF140990">
    <property type="entry name" value="FtsH protease domain-like"/>
    <property type="match status" value="1"/>
</dbReference>
<evidence type="ECO:0000256" key="5">
    <source>
        <dbReference type="ARBA" id="ARBA00022723"/>
    </source>
</evidence>
<feature type="coiled-coil region" evidence="16">
    <location>
        <begin position="558"/>
        <end position="592"/>
    </location>
</feature>
<comment type="caution">
    <text evidence="18">The sequence shown here is derived from an EMBL/GenBank/DDBJ whole genome shotgun (WGS) entry which is preliminary data.</text>
</comment>
<dbReference type="FunFam" id="1.10.8.60:FF:000001">
    <property type="entry name" value="ATP-dependent zinc metalloprotease FtsH"/>
    <property type="match status" value="1"/>
</dbReference>
<dbReference type="InterPro" id="IPR003960">
    <property type="entry name" value="ATPase_AAA_CS"/>
</dbReference>
<reference evidence="18 19" key="1">
    <citation type="journal article" date="2016" name="Nat. Commun.">
        <title>Thousands of microbial genomes shed light on interconnected biogeochemical processes in an aquifer system.</title>
        <authorList>
            <person name="Anantharaman K."/>
            <person name="Brown C.T."/>
            <person name="Hug L.A."/>
            <person name="Sharon I."/>
            <person name="Castelle C.J."/>
            <person name="Probst A.J."/>
            <person name="Thomas B.C."/>
            <person name="Singh A."/>
            <person name="Wilkins M.J."/>
            <person name="Karaoz U."/>
            <person name="Brodie E.L."/>
            <person name="Williams K.H."/>
            <person name="Hubbard S.S."/>
            <person name="Banfield J.F."/>
        </authorList>
    </citation>
    <scope>NUCLEOTIDE SEQUENCE [LARGE SCALE GENOMIC DNA]</scope>
</reference>
<dbReference type="GO" id="GO:0006508">
    <property type="term" value="P:proteolysis"/>
    <property type="evidence" value="ECO:0007669"/>
    <property type="project" value="UniProtKB-KW"/>
</dbReference>
<evidence type="ECO:0000256" key="6">
    <source>
        <dbReference type="ARBA" id="ARBA00022741"/>
    </source>
</evidence>
<evidence type="ECO:0000256" key="14">
    <source>
        <dbReference type="HAMAP-Rule" id="MF_01458"/>
    </source>
</evidence>
<comment type="subcellular location">
    <subcellularLocation>
        <location evidence="14">Cell membrane</location>
        <topology evidence="14">Multi-pass membrane protein</topology>
        <orientation evidence="14">Cytoplasmic side</orientation>
    </subcellularLocation>
    <subcellularLocation>
        <location evidence="1">Membrane</location>
    </subcellularLocation>
</comment>
<dbReference type="HAMAP" id="MF_01458">
    <property type="entry name" value="FtsH"/>
    <property type="match status" value="1"/>
</dbReference>
<keyword evidence="7 14" id="KW-0378">Hydrolase</keyword>
<evidence type="ECO:0000313" key="18">
    <source>
        <dbReference type="EMBL" id="OGC81336.1"/>
    </source>
</evidence>
<evidence type="ECO:0000256" key="1">
    <source>
        <dbReference type="ARBA" id="ARBA00004370"/>
    </source>
</evidence>
<dbReference type="GO" id="GO:0016887">
    <property type="term" value="F:ATP hydrolysis activity"/>
    <property type="evidence" value="ECO:0007669"/>
    <property type="project" value="UniProtKB-UniRule"/>
</dbReference>
<evidence type="ECO:0000256" key="11">
    <source>
        <dbReference type="ARBA" id="ARBA00023049"/>
    </source>
</evidence>
<dbReference type="EC" id="3.4.24.-" evidence="14"/>
<evidence type="ECO:0000256" key="2">
    <source>
        <dbReference type="ARBA" id="ARBA00010044"/>
    </source>
</evidence>
<dbReference type="Pfam" id="PF00004">
    <property type="entry name" value="AAA"/>
    <property type="match status" value="1"/>
</dbReference>
<evidence type="ECO:0000256" key="8">
    <source>
        <dbReference type="ARBA" id="ARBA00022833"/>
    </source>
</evidence>
<dbReference type="Gene3D" id="1.20.58.760">
    <property type="entry name" value="Peptidase M41"/>
    <property type="match status" value="1"/>
</dbReference>
<evidence type="ECO:0000256" key="12">
    <source>
        <dbReference type="ARBA" id="ARBA00023136"/>
    </source>
</evidence>
<evidence type="ECO:0000313" key="19">
    <source>
        <dbReference type="Proteomes" id="UP000177614"/>
    </source>
</evidence>
<keyword evidence="16" id="KW-0175">Coiled coil</keyword>
<dbReference type="PROSITE" id="PS00674">
    <property type="entry name" value="AAA"/>
    <property type="match status" value="1"/>
</dbReference>
<dbReference type="InterPro" id="IPR003593">
    <property type="entry name" value="AAA+_ATPase"/>
</dbReference>
<dbReference type="GO" id="GO:0030163">
    <property type="term" value="P:protein catabolic process"/>
    <property type="evidence" value="ECO:0007669"/>
    <property type="project" value="UniProtKB-UniRule"/>
</dbReference>
<evidence type="ECO:0000256" key="10">
    <source>
        <dbReference type="ARBA" id="ARBA00022989"/>
    </source>
</evidence>
<dbReference type="GO" id="GO:0005524">
    <property type="term" value="F:ATP binding"/>
    <property type="evidence" value="ECO:0007669"/>
    <property type="project" value="UniProtKB-UniRule"/>
</dbReference>
<feature type="binding site" evidence="14">
    <location>
        <position position="423"/>
    </location>
    <ligand>
        <name>Zn(2+)</name>
        <dbReference type="ChEBI" id="CHEBI:29105"/>
        <note>catalytic</note>
    </ligand>
</feature>
<dbReference type="FunFam" id="1.20.58.760:FF:000001">
    <property type="entry name" value="ATP-dependent zinc metalloprotease FtsH"/>
    <property type="match status" value="1"/>
</dbReference>
<keyword evidence="18" id="KW-0132">Cell division</keyword>
<dbReference type="InterPro" id="IPR041569">
    <property type="entry name" value="AAA_lid_3"/>
</dbReference>
<evidence type="ECO:0000256" key="16">
    <source>
        <dbReference type="SAM" id="Coils"/>
    </source>
</evidence>
<keyword evidence="6 14" id="KW-0547">Nucleotide-binding</keyword>
<dbReference type="SUPFAM" id="SSF52540">
    <property type="entry name" value="P-loop containing nucleoside triphosphate hydrolases"/>
    <property type="match status" value="1"/>
</dbReference>
<proteinExistence type="inferred from homology"/>
<dbReference type="Pfam" id="PF01434">
    <property type="entry name" value="Peptidase_M41"/>
    <property type="match status" value="1"/>
</dbReference>
<dbReference type="GO" id="GO:0051301">
    <property type="term" value="P:cell division"/>
    <property type="evidence" value="ECO:0007669"/>
    <property type="project" value="UniProtKB-KW"/>
</dbReference>
<dbReference type="AlphaFoldDB" id="A0A1F4XI84"/>
<feature type="active site" evidence="14">
    <location>
        <position position="420"/>
    </location>
</feature>
<dbReference type="NCBIfam" id="TIGR01241">
    <property type="entry name" value="FtsH_fam"/>
    <property type="match status" value="1"/>
</dbReference>
<keyword evidence="9 14" id="KW-0067">ATP-binding</keyword>
<dbReference type="PANTHER" id="PTHR23076:SF97">
    <property type="entry name" value="ATP-DEPENDENT ZINC METALLOPROTEASE YME1L1"/>
    <property type="match status" value="1"/>
</dbReference>
<dbReference type="InterPro" id="IPR003959">
    <property type="entry name" value="ATPase_AAA_core"/>
</dbReference>
<dbReference type="InterPro" id="IPR000642">
    <property type="entry name" value="Peptidase_M41"/>
</dbReference>
<dbReference type="CDD" id="cd19501">
    <property type="entry name" value="RecA-like_FtsH"/>
    <property type="match status" value="1"/>
</dbReference>
<comment type="similarity">
    <text evidence="2 14">In the C-terminal section; belongs to the peptidase M41 family.</text>
</comment>
<organism evidence="18 19">
    <name type="scientific">Candidatus Abawacabacteria bacterium RBG_16_42_10</name>
    <dbReference type="NCBI Taxonomy" id="1817814"/>
    <lineage>
        <taxon>Bacteria</taxon>
        <taxon>Candidatus Abawacaibacteriota</taxon>
    </lineage>
</organism>
<comment type="subunit">
    <text evidence="14">Homohexamer.</text>
</comment>
<keyword evidence="11 14" id="KW-0482">Metalloprotease</keyword>
<dbReference type="Gene3D" id="3.40.50.300">
    <property type="entry name" value="P-loop containing nucleotide triphosphate hydrolases"/>
    <property type="match status" value="1"/>
</dbReference>
<dbReference type="GO" id="GO:0004176">
    <property type="term" value="F:ATP-dependent peptidase activity"/>
    <property type="evidence" value="ECO:0007669"/>
    <property type="project" value="InterPro"/>
</dbReference>